<accession>A0A1F5ZR18</accession>
<evidence type="ECO:0000313" key="2">
    <source>
        <dbReference type="EMBL" id="OGG14888.1"/>
    </source>
</evidence>
<keyword evidence="1" id="KW-1133">Transmembrane helix</keyword>
<evidence type="ECO:0000256" key="1">
    <source>
        <dbReference type="SAM" id="Phobius"/>
    </source>
</evidence>
<dbReference type="Pfam" id="PF18895">
    <property type="entry name" value="T4SS_pilin"/>
    <property type="match status" value="1"/>
</dbReference>
<dbReference type="AlphaFoldDB" id="A0A1F5ZR18"/>
<feature type="transmembrane region" description="Helical" evidence="1">
    <location>
        <begin position="39"/>
        <end position="60"/>
    </location>
</feature>
<dbReference type="Proteomes" id="UP000177383">
    <property type="component" value="Unassembled WGS sequence"/>
</dbReference>
<dbReference type="STRING" id="1798375.A2773_01305"/>
<organism evidence="2 3">
    <name type="scientific">Candidatus Gottesmanbacteria bacterium RIFCSPHIGHO2_01_FULL_39_10</name>
    <dbReference type="NCBI Taxonomy" id="1798375"/>
    <lineage>
        <taxon>Bacteria</taxon>
        <taxon>Candidatus Gottesmaniibacteriota</taxon>
    </lineage>
</organism>
<name>A0A1F5ZR18_9BACT</name>
<sequence length="108" mass="11960">MQIAQVLKISGVPGEIIGPLNTDPDKPQYNNLADIVNIAMPYLFSIAGIILFLMLVWGGFEFLTSMGDPKKAEGAKNKITSAIIGIVILFMSYWVVQLIDMFFGFKIF</sequence>
<feature type="transmembrane region" description="Helical" evidence="1">
    <location>
        <begin position="81"/>
        <end position="105"/>
    </location>
</feature>
<keyword evidence="1" id="KW-0472">Membrane</keyword>
<protein>
    <submittedName>
        <fullName evidence="2">Uncharacterized protein</fullName>
    </submittedName>
</protein>
<dbReference type="InterPro" id="IPR043993">
    <property type="entry name" value="T4SS_pilin"/>
</dbReference>
<reference evidence="2 3" key="1">
    <citation type="journal article" date="2016" name="Nat. Commun.">
        <title>Thousands of microbial genomes shed light on interconnected biogeochemical processes in an aquifer system.</title>
        <authorList>
            <person name="Anantharaman K."/>
            <person name="Brown C.T."/>
            <person name="Hug L.A."/>
            <person name="Sharon I."/>
            <person name="Castelle C.J."/>
            <person name="Probst A.J."/>
            <person name="Thomas B.C."/>
            <person name="Singh A."/>
            <person name="Wilkins M.J."/>
            <person name="Karaoz U."/>
            <person name="Brodie E.L."/>
            <person name="Williams K.H."/>
            <person name="Hubbard S.S."/>
            <person name="Banfield J.F."/>
        </authorList>
    </citation>
    <scope>NUCLEOTIDE SEQUENCE [LARGE SCALE GENOMIC DNA]</scope>
</reference>
<keyword evidence="1" id="KW-0812">Transmembrane</keyword>
<comment type="caution">
    <text evidence="2">The sequence shown here is derived from an EMBL/GenBank/DDBJ whole genome shotgun (WGS) entry which is preliminary data.</text>
</comment>
<evidence type="ECO:0000313" key="3">
    <source>
        <dbReference type="Proteomes" id="UP000177383"/>
    </source>
</evidence>
<gene>
    <name evidence="2" type="ORF">A2773_01305</name>
</gene>
<proteinExistence type="predicted"/>
<dbReference type="EMBL" id="MFJE01000009">
    <property type="protein sequence ID" value="OGG14888.1"/>
    <property type="molecule type" value="Genomic_DNA"/>
</dbReference>